<organism evidence="6 7">
    <name type="scientific">Myotis davidii</name>
    <name type="common">David's myotis</name>
    <dbReference type="NCBI Taxonomy" id="225400"/>
    <lineage>
        <taxon>Eukaryota</taxon>
        <taxon>Metazoa</taxon>
        <taxon>Chordata</taxon>
        <taxon>Craniata</taxon>
        <taxon>Vertebrata</taxon>
        <taxon>Euteleostomi</taxon>
        <taxon>Mammalia</taxon>
        <taxon>Eutheria</taxon>
        <taxon>Laurasiatheria</taxon>
        <taxon>Chiroptera</taxon>
        <taxon>Yangochiroptera</taxon>
        <taxon>Vespertilionidae</taxon>
        <taxon>Myotis</taxon>
    </lineage>
</organism>
<dbReference type="EMBL" id="KB101394">
    <property type="protein sequence ID" value="ELK36642.1"/>
    <property type="molecule type" value="Genomic_DNA"/>
</dbReference>
<evidence type="ECO:0000256" key="4">
    <source>
        <dbReference type="ARBA" id="ARBA00023242"/>
    </source>
</evidence>
<accession>L5ME80</accession>
<dbReference type="GO" id="GO:0048731">
    <property type="term" value="P:system development"/>
    <property type="evidence" value="ECO:0007669"/>
    <property type="project" value="TreeGrafter"/>
</dbReference>
<dbReference type="PANTHER" id="PTHR16073:SF8">
    <property type="entry name" value="DEVELOPMENTAL PLURIPOTENCY-ASSOCIATED PROTEIN 4"/>
    <property type="match status" value="1"/>
</dbReference>
<name>L5ME80_MYODS</name>
<feature type="domain" description="Developmental pluripotency-associated protein 2/4 C-terminal" evidence="5">
    <location>
        <begin position="43"/>
        <end position="105"/>
    </location>
</feature>
<evidence type="ECO:0000256" key="2">
    <source>
        <dbReference type="ARBA" id="ARBA00023015"/>
    </source>
</evidence>
<dbReference type="GO" id="GO:0005634">
    <property type="term" value="C:nucleus"/>
    <property type="evidence" value="ECO:0007669"/>
    <property type="project" value="UniProtKB-SubCell"/>
</dbReference>
<keyword evidence="4" id="KW-0539">Nucleus</keyword>
<dbReference type="InterPro" id="IPR025891">
    <property type="entry name" value="Dppa2/4_C_dom"/>
</dbReference>
<evidence type="ECO:0000256" key="3">
    <source>
        <dbReference type="ARBA" id="ARBA00023163"/>
    </source>
</evidence>
<dbReference type="Proteomes" id="UP000010556">
    <property type="component" value="Unassembled WGS sequence"/>
</dbReference>
<comment type="subcellular location">
    <subcellularLocation>
        <location evidence="1">Nucleus</location>
    </subcellularLocation>
</comment>
<protein>
    <submittedName>
        <fullName evidence="6">Developmental pluripotency-associated protein 4</fullName>
    </submittedName>
</protein>
<gene>
    <name evidence="6" type="ORF">MDA_GLEAN10017543</name>
</gene>
<evidence type="ECO:0000259" key="5">
    <source>
        <dbReference type="Pfam" id="PF14047"/>
    </source>
</evidence>
<keyword evidence="7" id="KW-1185">Reference proteome</keyword>
<proteinExistence type="predicted"/>
<dbReference type="AlphaFoldDB" id="L5ME80"/>
<evidence type="ECO:0000313" key="7">
    <source>
        <dbReference type="Proteomes" id="UP000010556"/>
    </source>
</evidence>
<dbReference type="InterPro" id="IPR039590">
    <property type="entry name" value="Dppa2/4"/>
</dbReference>
<dbReference type="PANTHER" id="PTHR16073">
    <property type="entry name" value="DCR DOMAIN-CONTAINING PROTEIN"/>
    <property type="match status" value="1"/>
</dbReference>
<sequence>MDNILVTTSTPDDVFASWSRTAATNRKTGEMETVGSPQEASGYKWGVVRGQCPPADTEGWVQLQFDAGRAWVPEKPGQVCSLFLVRSCNFPPPHLEDNVLCPKCIIGIRH</sequence>
<dbReference type="GO" id="GO:0003682">
    <property type="term" value="F:chromatin binding"/>
    <property type="evidence" value="ECO:0007669"/>
    <property type="project" value="InterPro"/>
</dbReference>
<dbReference type="eggNOG" id="ENOG502R0CF">
    <property type="taxonomic scope" value="Eukaryota"/>
</dbReference>
<keyword evidence="2" id="KW-0805">Transcription regulation</keyword>
<evidence type="ECO:0000313" key="6">
    <source>
        <dbReference type="EMBL" id="ELK36642.1"/>
    </source>
</evidence>
<evidence type="ECO:0000256" key="1">
    <source>
        <dbReference type="ARBA" id="ARBA00004123"/>
    </source>
</evidence>
<keyword evidence="3" id="KW-0804">Transcription</keyword>
<reference evidence="7" key="1">
    <citation type="journal article" date="2013" name="Science">
        <title>Comparative analysis of bat genomes provides insight into the evolution of flight and immunity.</title>
        <authorList>
            <person name="Zhang G."/>
            <person name="Cowled C."/>
            <person name="Shi Z."/>
            <person name="Huang Z."/>
            <person name="Bishop-Lilly K.A."/>
            <person name="Fang X."/>
            <person name="Wynne J.W."/>
            <person name="Xiong Z."/>
            <person name="Baker M.L."/>
            <person name="Zhao W."/>
            <person name="Tachedjian M."/>
            <person name="Zhu Y."/>
            <person name="Zhou P."/>
            <person name="Jiang X."/>
            <person name="Ng J."/>
            <person name="Yang L."/>
            <person name="Wu L."/>
            <person name="Xiao J."/>
            <person name="Feng Y."/>
            <person name="Chen Y."/>
            <person name="Sun X."/>
            <person name="Zhang Y."/>
            <person name="Marsh G.A."/>
            <person name="Crameri G."/>
            <person name="Broder C.C."/>
            <person name="Frey K.G."/>
            <person name="Wang L.F."/>
            <person name="Wang J."/>
        </authorList>
    </citation>
    <scope>NUCLEOTIDE SEQUENCE [LARGE SCALE GENOMIC DNA]</scope>
</reference>
<dbReference type="Pfam" id="PF14047">
    <property type="entry name" value="DCR"/>
    <property type="match status" value="1"/>
</dbReference>